<comment type="caution">
    <text evidence="1">The sequence shown here is derived from an EMBL/GenBank/DDBJ whole genome shotgun (WGS) entry which is preliminary data.</text>
</comment>
<gene>
    <name evidence="1" type="ORF">PIB30_005394</name>
</gene>
<reference evidence="1 2" key="1">
    <citation type="journal article" date="2023" name="Plants (Basel)">
        <title>Bridging the Gap: Combining Genomics and Transcriptomics Approaches to Understand Stylosanthes scabra, an Orphan Legume from the Brazilian Caatinga.</title>
        <authorList>
            <person name="Ferreira-Neto J.R.C."/>
            <person name="da Silva M.D."/>
            <person name="Binneck E."/>
            <person name="de Melo N.F."/>
            <person name="da Silva R.H."/>
            <person name="de Melo A.L.T.M."/>
            <person name="Pandolfi V."/>
            <person name="Bustamante F.O."/>
            <person name="Brasileiro-Vidal A.C."/>
            <person name="Benko-Iseppon A.M."/>
        </authorList>
    </citation>
    <scope>NUCLEOTIDE SEQUENCE [LARGE SCALE GENOMIC DNA]</scope>
    <source>
        <tissue evidence="1">Leaves</tissue>
    </source>
</reference>
<dbReference type="Proteomes" id="UP001341840">
    <property type="component" value="Unassembled WGS sequence"/>
</dbReference>
<accession>A0ABU6W587</accession>
<dbReference type="EMBL" id="JASCZI010181253">
    <property type="protein sequence ID" value="MED6179936.1"/>
    <property type="molecule type" value="Genomic_DNA"/>
</dbReference>
<sequence>MQVFFSGTKTFPNKSYPWVNVKDVANFHILAYEVASATGRYCFAERVAHFSQLATILRNLYPALQIANACEDDKPYVPMYRVSEKAKSLGITFTPLEVTLKETVESLRENNILNF</sequence>
<keyword evidence="2" id="KW-1185">Reference proteome</keyword>
<evidence type="ECO:0000313" key="1">
    <source>
        <dbReference type="EMBL" id="MED6179936.1"/>
    </source>
</evidence>
<proteinExistence type="predicted"/>
<protein>
    <submittedName>
        <fullName evidence="1">Uncharacterized protein</fullName>
    </submittedName>
</protein>
<dbReference type="SUPFAM" id="SSF51735">
    <property type="entry name" value="NAD(P)-binding Rossmann-fold domains"/>
    <property type="match status" value="1"/>
</dbReference>
<name>A0ABU6W587_9FABA</name>
<dbReference type="Gene3D" id="3.40.50.720">
    <property type="entry name" value="NAD(P)-binding Rossmann-like Domain"/>
    <property type="match status" value="1"/>
</dbReference>
<organism evidence="1 2">
    <name type="scientific">Stylosanthes scabra</name>
    <dbReference type="NCBI Taxonomy" id="79078"/>
    <lineage>
        <taxon>Eukaryota</taxon>
        <taxon>Viridiplantae</taxon>
        <taxon>Streptophyta</taxon>
        <taxon>Embryophyta</taxon>
        <taxon>Tracheophyta</taxon>
        <taxon>Spermatophyta</taxon>
        <taxon>Magnoliopsida</taxon>
        <taxon>eudicotyledons</taxon>
        <taxon>Gunneridae</taxon>
        <taxon>Pentapetalae</taxon>
        <taxon>rosids</taxon>
        <taxon>fabids</taxon>
        <taxon>Fabales</taxon>
        <taxon>Fabaceae</taxon>
        <taxon>Papilionoideae</taxon>
        <taxon>50 kb inversion clade</taxon>
        <taxon>dalbergioids sensu lato</taxon>
        <taxon>Dalbergieae</taxon>
        <taxon>Pterocarpus clade</taxon>
        <taxon>Stylosanthes</taxon>
    </lineage>
</organism>
<evidence type="ECO:0000313" key="2">
    <source>
        <dbReference type="Proteomes" id="UP001341840"/>
    </source>
</evidence>
<dbReference type="InterPro" id="IPR036291">
    <property type="entry name" value="NAD(P)-bd_dom_sf"/>
</dbReference>